<feature type="domain" description="HTH cro/C1-type" evidence="1">
    <location>
        <begin position="33"/>
        <end position="86"/>
    </location>
</feature>
<dbReference type="InterPro" id="IPR001387">
    <property type="entry name" value="Cro/C1-type_HTH"/>
</dbReference>
<accession>A0A432XY07</accession>
<protein>
    <submittedName>
        <fullName evidence="2">Transcriptional regulator</fullName>
    </submittedName>
</protein>
<dbReference type="SMART" id="SM00530">
    <property type="entry name" value="HTH_XRE"/>
    <property type="match status" value="1"/>
</dbReference>
<evidence type="ECO:0000313" key="3">
    <source>
        <dbReference type="Proteomes" id="UP000287649"/>
    </source>
</evidence>
<dbReference type="EMBL" id="PIPX01000002">
    <property type="protein sequence ID" value="RUO53514.1"/>
    <property type="molecule type" value="Genomic_DNA"/>
</dbReference>
<dbReference type="RefSeq" id="WP_126773331.1">
    <property type="nucleotide sequence ID" value="NZ_PIPX01000002.1"/>
</dbReference>
<name>A0A432XY07_9GAMM</name>
<comment type="caution">
    <text evidence="2">The sequence shown here is derived from an EMBL/GenBank/DDBJ whole genome shotgun (WGS) entry which is preliminary data.</text>
</comment>
<dbReference type="CDD" id="cd00093">
    <property type="entry name" value="HTH_XRE"/>
    <property type="match status" value="1"/>
</dbReference>
<dbReference type="Pfam" id="PF01381">
    <property type="entry name" value="HTH_3"/>
    <property type="match status" value="1"/>
</dbReference>
<reference evidence="3" key="1">
    <citation type="journal article" date="2018" name="Front. Microbiol.">
        <title>Genome-Based Analysis Reveals the Taxonomy and Diversity of the Family Idiomarinaceae.</title>
        <authorList>
            <person name="Liu Y."/>
            <person name="Lai Q."/>
            <person name="Shao Z."/>
        </authorList>
    </citation>
    <scope>NUCLEOTIDE SEQUENCE [LARGE SCALE GENOMIC DNA]</scope>
    <source>
        <strain evidence="3">PO-M2</strain>
    </source>
</reference>
<dbReference type="PROSITE" id="PS50943">
    <property type="entry name" value="HTH_CROC1"/>
    <property type="match status" value="1"/>
</dbReference>
<organism evidence="2 3">
    <name type="scientific">Pseudidiomarina homiensis</name>
    <dbReference type="NCBI Taxonomy" id="364198"/>
    <lineage>
        <taxon>Bacteria</taxon>
        <taxon>Pseudomonadati</taxon>
        <taxon>Pseudomonadota</taxon>
        <taxon>Gammaproteobacteria</taxon>
        <taxon>Alteromonadales</taxon>
        <taxon>Idiomarinaceae</taxon>
        <taxon>Pseudidiomarina</taxon>
    </lineage>
</organism>
<dbReference type="Gene3D" id="1.10.260.40">
    <property type="entry name" value="lambda repressor-like DNA-binding domains"/>
    <property type="match status" value="1"/>
</dbReference>
<evidence type="ECO:0000259" key="1">
    <source>
        <dbReference type="PROSITE" id="PS50943"/>
    </source>
</evidence>
<proteinExistence type="predicted"/>
<dbReference type="Proteomes" id="UP000287649">
    <property type="component" value="Unassembled WGS sequence"/>
</dbReference>
<dbReference type="SUPFAM" id="SSF47413">
    <property type="entry name" value="lambda repressor-like DNA-binding domains"/>
    <property type="match status" value="1"/>
</dbReference>
<evidence type="ECO:0000313" key="2">
    <source>
        <dbReference type="EMBL" id="RUO53514.1"/>
    </source>
</evidence>
<dbReference type="AlphaFoldDB" id="A0A432XY07"/>
<gene>
    <name evidence="2" type="ORF">CWI70_10035</name>
</gene>
<dbReference type="InterPro" id="IPR010982">
    <property type="entry name" value="Lambda_DNA-bd_dom_sf"/>
</dbReference>
<dbReference type="GO" id="GO:0003677">
    <property type="term" value="F:DNA binding"/>
    <property type="evidence" value="ECO:0007669"/>
    <property type="project" value="InterPro"/>
</dbReference>
<sequence>MVKKLKEFEAEMSPDVLSKANAQAKQIIAEIKLKELRKQQGVSQAELASALGVAQANISQIEGRGDARISTLSSYVRALGGELELHARFPDGQLVRLNFDQ</sequence>
<keyword evidence="3" id="KW-1185">Reference proteome</keyword>
<dbReference type="OrthoDB" id="129597at2"/>